<dbReference type="InterPro" id="IPR000210">
    <property type="entry name" value="BTB/POZ_dom"/>
</dbReference>
<feature type="region of interest" description="Disordered" evidence="1">
    <location>
        <begin position="321"/>
        <end position="400"/>
    </location>
</feature>
<dbReference type="Gene3D" id="1.25.40.20">
    <property type="entry name" value="Ankyrin repeat-containing domain"/>
    <property type="match status" value="1"/>
</dbReference>
<evidence type="ECO:0000313" key="4">
    <source>
        <dbReference type="Proteomes" id="UP000186817"/>
    </source>
</evidence>
<dbReference type="Proteomes" id="UP000186817">
    <property type="component" value="Unassembled WGS sequence"/>
</dbReference>
<dbReference type="SUPFAM" id="SSF48403">
    <property type="entry name" value="Ankyrin repeat"/>
    <property type="match status" value="1"/>
</dbReference>
<evidence type="ECO:0000259" key="2">
    <source>
        <dbReference type="PROSITE" id="PS50097"/>
    </source>
</evidence>
<dbReference type="AlphaFoldDB" id="A0A1Q9CL86"/>
<evidence type="ECO:0000256" key="1">
    <source>
        <dbReference type="SAM" id="MobiDB-lite"/>
    </source>
</evidence>
<sequence length="1126" mass="124308">MALATTSIPFTKDYELSGFVWDCAENITKRDPRLAWVMRPRAEMSYVLAREGLLHSPGSLTDLGCGDGQSLFALHAHFGLSWENIVGVTAEVLAGTEPFDLRNAAGADSEASYVVWNIDDLVSCPCLRGRTFDLIVSWVTWIWLADPVGTLEALEVAKNLEQMIYENFLRSGGVMMLGGVQLLTPGPDPMEDQRWLFALSDFLIKEGHQIKCFADASSGMLGQEETIHCLRERLLHPLKFHRRDQPLQQQREDDTVADSVHGFVLRIRALRPSSQSIKTCNQARNVVKTREDEAPELLSFLRILTEVAKRSLGLRGVKAMTRRNKAAKAKAEKAASDSNDKEPAKEEVPAPTESKELEEPAAPQAETIEEPSQEEPEVEKAEVVEENEETKVRADENSAPEDLDTAVLISDPLSSEERDALTRLRQHEPEVAALRTAVQQLKEKTVQSAVDLRSMCEDAGRIEGLLQVDAGILSSDAVSTHAEWPAEELRQARLLLAAVDAWEEAMQKGRLQITAQGGAEELCAALEALLDSFVAVKDAEQAARACDCACVERADLGVDAKTMTEKPLVEALLDKAIELRSSEEAAGRFRSLLLQDSKHRALCELRVEVPVELLQSGGSASQSAMATAQSKGLDPDEVAIPSKDLLKGVEEPQKMDATQLWHAVHTGDLEIVKAFVRRAACTGKSRDASGHSILWHAITFNHHSLARFMVETFPPGTDDGIEVDEVHQRRGDTLLHLLCLSRSFDAEAAALFKKLATKAPPAVFQKVNHAGLTFAHIAASNLNFWVLTFIFKNFQAQAKALVCADSHPMKHLLQAMPQPVPPPAYQPPVGFPDHFRVAAMLQQDSSGVVPYADLAFDVGPELKGVAAGRFLAHRVVVVAQSPKLYEMLETIPLTELPKEKIRAAVVRVDERISQEVWRSILQFIYQGTILQEQCTYLHDVARCFELLFAVLLFRLPEPLLHLAQHSLYVLLPVSNPTWALQVFQLCAQKEHFDNQELRPIRDAAAWLLLHSASKLFQTMDTKDVCETLEKVVKSVERSVFDRPRSMSVQGASVSKQDLIANSVQGIPQDMLAASMRGIPQDLLSQTLSNTMMGFPAQEDLLSRSMMGNVYGSCSGLQSQLTGFGQA</sequence>
<name>A0A1Q9CL86_SYMMI</name>
<dbReference type="SUPFAM" id="SSF54695">
    <property type="entry name" value="POZ domain"/>
    <property type="match status" value="1"/>
</dbReference>
<reference evidence="3 4" key="1">
    <citation type="submission" date="2016-02" db="EMBL/GenBank/DDBJ databases">
        <title>Genome analysis of coral dinoflagellate symbionts highlights evolutionary adaptations to a symbiotic lifestyle.</title>
        <authorList>
            <person name="Aranda M."/>
            <person name="Li Y."/>
            <person name="Liew Y.J."/>
            <person name="Baumgarten S."/>
            <person name="Simakov O."/>
            <person name="Wilson M."/>
            <person name="Piel J."/>
            <person name="Ashoor H."/>
            <person name="Bougouffa S."/>
            <person name="Bajic V.B."/>
            <person name="Ryu T."/>
            <person name="Ravasi T."/>
            <person name="Bayer T."/>
            <person name="Micklem G."/>
            <person name="Kim H."/>
            <person name="Bhak J."/>
            <person name="Lajeunesse T.C."/>
            <person name="Voolstra C.R."/>
        </authorList>
    </citation>
    <scope>NUCLEOTIDE SEQUENCE [LARGE SCALE GENOMIC DNA]</scope>
    <source>
        <strain evidence="3 4">CCMP2467</strain>
    </source>
</reference>
<protein>
    <recommendedName>
        <fullName evidence="2">BTB domain-containing protein</fullName>
    </recommendedName>
</protein>
<feature type="compositionally biased region" description="Acidic residues" evidence="1">
    <location>
        <begin position="367"/>
        <end position="377"/>
    </location>
</feature>
<dbReference type="Gene3D" id="3.30.710.10">
    <property type="entry name" value="Potassium Channel Kv1.1, Chain A"/>
    <property type="match status" value="1"/>
</dbReference>
<feature type="compositionally biased region" description="Basic and acidic residues" evidence="1">
    <location>
        <begin position="329"/>
        <end position="358"/>
    </location>
</feature>
<dbReference type="OrthoDB" id="431096at2759"/>
<feature type="compositionally biased region" description="Basic and acidic residues" evidence="1">
    <location>
        <begin position="378"/>
        <end position="396"/>
    </location>
</feature>
<dbReference type="InterPro" id="IPR029063">
    <property type="entry name" value="SAM-dependent_MTases_sf"/>
</dbReference>
<keyword evidence="4" id="KW-1185">Reference proteome</keyword>
<dbReference type="Gene3D" id="3.40.50.150">
    <property type="entry name" value="Vaccinia Virus protein VP39"/>
    <property type="match status" value="1"/>
</dbReference>
<dbReference type="InterPro" id="IPR011333">
    <property type="entry name" value="SKP1/BTB/POZ_sf"/>
</dbReference>
<dbReference type="PROSITE" id="PS50097">
    <property type="entry name" value="BTB"/>
    <property type="match status" value="1"/>
</dbReference>
<feature type="domain" description="BTB" evidence="2">
    <location>
        <begin position="852"/>
        <end position="933"/>
    </location>
</feature>
<gene>
    <name evidence="3" type="ORF">AK812_SmicGene35541</name>
</gene>
<dbReference type="InterPro" id="IPR036770">
    <property type="entry name" value="Ankyrin_rpt-contain_sf"/>
</dbReference>
<dbReference type="SUPFAM" id="SSF53335">
    <property type="entry name" value="S-adenosyl-L-methionine-dependent methyltransferases"/>
    <property type="match status" value="1"/>
</dbReference>
<evidence type="ECO:0000313" key="3">
    <source>
        <dbReference type="EMBL" id="OLP83676.1"/>
    </source>
</evidence>
<organism evidence="3 4">
    <name type="scientific">Symbiodinium microadriaticum</name>
    <name type="common">Dinoflagellate</name>
    <name type="synonym">Zooxanthella microadriatica</name>
    <dbReference type="NCBI Taxonomy" id="2951"/>
    <lineage>
        <taxon>Eukaryota</taxon>
        <taxon>Sar</taxon>
        <taxon>Alveolata</taxon>
        <taxon>Dinophyceae</taxon>
        <taxon>Suessiales</taxon>
        <taxon>Symbiodiniaceae</taxon>
        <taxon>Symbiodinium</taxon>
    </lineage>
</organism>
<comment type="caution">
    <text evidence="3">The sequence shown here is derived from an EMBL/GenBank/DDBJ whole genome shotgun (WGS) entry which is preliminary data.</text>
</comment>
<proteinExistence type="predicted"/>
<dbReference type="CDD" id="cd02440">
    <property type="entry name" value="AdoMet_MTases"/>
    <property type="match status" value="1"/>
</dbReference>
<accession>A0A1Q9CL86</accession>
<dbReference type="EMBL" id="LSRX01001100">
    <property type="protein sequence ID" value="OLP83676.1"/>
    <property type="molecule type" value="Genomic_DNA"/>
</dbReference>